<proteinExistence type="predicted"/>
<protein>
    <recommendedName>
        <fullName evidence="4">Sel1-like protein</fullName>
    </recommendedName>
</protein>
<evidence type="ECO:0000313" key="3">
    <source>
        <dbReference type="Proteomes" id="UP000541444"/>
    </source>
</evidence>
<dbReference type="PANTHER" id="PTHR36792">
    <property type="entry name" value="EXPRESSED PROTEIN"/>
    <property type="match status" value="1"/>
</dbReference>
<dbReference type="EMBL" id="JACGCM010001619">
    <property type="protein sequence ID" value="KAF6152650.1"/>
    <property type="molecule type" value="Genomic_DNA"/>
</dbReference>
<dbReference type="Gene3D" id="1.25.40.10">
    <property type="entry name" value="Tetratricopeptide repeat domain"/>
    <property type="match status" value="1"/>
</dbReference>
<dbReference type="Proteomes" id="UP000541444">
    <property type="component" value="Unassembled WGS sequence"/>
</dbReference>
<keyword evidence="3" id="KW-1185">Reference proteome</keyword>
<evidence type="ECO:0000313" key="2">
    <source>
        <dbReference type="EMBL" id="KAF6152650.1"/>
    </source>
</evidence>
<reference evidence="2 3" key="1">
    <citation type="journal article" date="2020" name="IScience">
        <title>Genome Sequencing of the Endangered Kingdonia uniflora (Circaeasteraceae, Ranunculales) Reveals Potential Mechanisms of Evolutionary Specialization.</title>
        <authorList>
            <person name="Sun Y."/>
            <person name="Deng T."/>
            <person name="Zhang A."/>
            <person name="Moore M.J."/>
            <person name="Landis J.B."/>
            <person name="Lin N."/>
            <person name="Zhang H."/>
            <person name="Zhang X."/>
            <person name="Huang J."/>
            <person name="Zhang X."/>
            <person name="Sun H."/>
            <person name="Wang H."/>
        </authorList>
    </citation>
    <scope>NUCLEOTIDE SEQUENCE [LARGE SCALE GENOMIC DNA]</scope>
    <source>
        <strain evidence="2">TB1705</strain>
        <tissue evidence="2">Leaf</tissue>
    </source>
</reference>
<feature type="compositionally biased region" description="Polar residues" evidence="1">
    <location>
        <begin position="30"/>
        <end position="60"/>
    </location>
</feature>
<sequence>MGKSASRGKRLEQEEPLTSSNAKSPKLRRYNQQISEEQTQPDTSAVVGTSSDSTMESNSNTERKNRIPLSNMVSECVNRWFQDTLKEAKGGDTSMQVLVGQMYFSGYGVPRDAQKGKAWITRASRSRSSAWKVSHKRPGYNVSDSDSDELKDDIELSSIGITI</sequence>
<dbReference type="SUPFAM" id="SSF81901">
    <property type="entry name" value="HCP-like"/>
    <property type="match status" value="1"/>
</dbReference>
<name>A0A7J7MCZ0_9MAGN</name>
<accession>A0A7J7MCZ0</accession>
<feature type="region of interest" description="Disordered" evidence="1">
    <location>
        <begin position="1"/>
        <end position="67"/>
    </location>
</feature>
<dbReference type="PANTHER" id="PTHR36792:SF5">
    <property type="entry name" value="SEL1 REPEAT PROTEIN"/>
    <property type="match status" value="1"/>
</dbReference>
<evidence type="ECO:0000256" key="1">
    <source>
        <dbReference type="SAM" id="MobiDB-lite"/>
    </source>
</evidence>
<dbReference type="OrthoDB" id="2384430at2759"/>
<comment type="caution">
    <text evidence="2">The sequence shown here is derived from an EMBL/GenBank/DDBJ whole genome shotgun (WGS) entry which is preliminary data.</text>
</comment>
<dbReference type="InterPro" id="IPR011990">
    <property type="entry name" value="TPR-like_helical_dom_sf"/>
</dbReference>
<gene>
    <name evidence="2" type="ORF">GIB67_008087</name>
</gene>
<evidence type="ECO:0008006" key="4">
    <source>
        <dbReference type="Google" id="ProtNLM"/>
    </source>
</evidence>
<organism evidence="2 3">
    <name type="scientific">Kingdonia uniflora</name>
    <dbReference type="NCBI Taxonomy" id="39325"/>
    <lineage>
        <taxon>Eukaryota</taxon>
        <taxon>Viridiplantae</taxon>
        <taxon>Streptophyta</taxon>
        <taxon>Embryophyta</taxon>
        <taxon>Tracheophyta</taxon>
        <taxon>Spermatophyta</taxon>
        <taxon>Magnoliopsida</taxon>
        <taxon>Ranunculales</taxon>
        <taxon>Circaeasteraceae</taxon>
        <taxon>Kingdonia</taxon>
    </lineage>
</organism>
<dbReference type="AlphaFoldDB" id="A0A7J7MCZ0"/>